<dbReference type="SUPFAM" id="SSF103473">
    <property type="entry name" value="MFS general substrate transporter"/>
    <property type="match status" value="1"/>
</dbReference>
<evidence type="ECO:0000313" key="9">
    <source>
        <dbReference type="Proteomes" id="UP000481858"/>
    </source>
</evidence>
<dbReference type="GO" id="GO:0016020">
    <property type="term" value="C:membrane"/>
    <property type="evidence" value="ECO:0007669"/>
    <property type="project" value="UniProtKB-SubCell"/>
</dbReference>
<sequence>MGGYFSALRARTRRVAFEIKYDPEDPDAAIQSVIDRRGLDGFQWRYPLSSIIAAEWSSTKSRGRMMAAVFLMQSVGQLAAYGFGLAILVGVSKRLGLSPEEKDRGIAAPKIDAIWRAIIGVGAFPALVSLVLRRTIPETPYYLVETGRVTDAVTAAREVYAPGYTLQPTGHDALSPMQTMSNGPTEKTGKQKGSWWANTTEHIRESKEHLSQKSRWRILLGVMFTWWLLDLAYYGLGLDNPKTISEIWLWYAPDPSRIPLLGCDTAQDVEIYNMLYGNIVRNIATISSGTLPGSIIILFAIDYVPRVTWMAWTFVVLAALFAVNGGTLFIAFETDKHGLTILLYVLAQVIFNLGPNTMTFILPAELFATKFRGTFYGLAAASGKLGAITILLIKNLGVYGGKTFLPSGVPFAKTLLGFVPAMLLGAFITWAWIPEVQFPRGHGTEIMRDENASDDGTDEDLQERTFGKKLKLPNRPLAHIAHNPDDGQVLGVRRNLIRLIRRVRGNHRRDSTSYTLESGVDDISRTVDSSGAHYMMHPQPFSEHEIDLDSGDLGARIATSHLLGKKSWNVYNPANIERVRRDEAEALARAELEEKQREDREAERRLAILRGEIPPEQPSPPSPTEPSSAPRTDRKRERDGDLTAQFRGGERRKRKRFGEDDTDFEMRVARERTDAAATSTVARLSSSNKTSNAPIVDSRGHISLFPEDGKGRETGGNQKNEEAEREAAKKRREFEDQYTMRFSNAAGRDGVGVTGSGPWYASNGATDLREPAEAEVPGKDAWGNEDPKRKARDAARVVANDPLAMMKRGAAKVRDVERERRTLNEEKARELKQLRKEEKRREKRWKHNDVDELEGFSLDARSQDTEDRKRERGRREHRSGSRDRDGRDKHRHRRSSDHDDDRERRHRHYKDNRHEDSSHNRHSRRDREDGERHSSGHSRRQLAKTDHY</sequence>
<feature type="region of interest" description="Disordered" evidence="5">
    <location>
        <begin position="823"/>
        <end position="948"/>
    </location>
</feature>
<feature type="compositionally biased region" description="Polar residues" evidence="5">
    <location>
        <begin position="676"/>
        <end position="693"/>
    </location>
</feature>
<evidence type="ECO:0000256" key="3">
    <source>
        <dbReference type="ARBA" id="ARBA00022989"/>
    </source>
</evidence>
<evidence type="ECO:0000259" key="7">
    <source>
        <dbReference type="SMART" id="SM01083"/>
    </source>
</evidence>
<feature type="compositionally biased region" description="Pro residues" evidence="5">
    <location>
        <begin position="615"/>
        <end position="624"/>
    </location>
</feature>
<keyword evidence="3 6" id="KW-1133">Transmembrane helix</keyword>
<evidence type="ECO:0000256" key="6">
    <source>
        <dbReference type="SAM" id="Phobius"/>
    </source>
</evidence>
<proteinExistence type="predicted"/>
<dbReference type="Gene3D" id="1.20.1250.20">
    <property type="entry name" value="MFS general substrate transporter like domains"/>
    <property type="match status" value="2"/>
</dbReference>
<dbReference type="InterPro" id="IPR039875">
    <property type="entry name" value="LENG1-like"/>
</dbReference>
<dbReference type="GO" id="GO:0022857">
    <property type="term" value="F:transmembrane transporter activity"/>
    <property type="evidence" value="ECO:0007669"/>
    <property type="project" value="InterPro"/>
</dbReference>
<keyword evidence="2 6" id="KW-0812">Transmembrane</keyword>
<organism evidence="8 9">
    <name type="scientific">Xylaria multiplex</name>
    <dbReference type="NCBI Taxonomy" id="323545"/>
    <lineage>
        <taxon>Eukaryota</taxon>
        <taxon>Fungi</taxon>
        <taxon>Dikarya</taxon>
        <taxon>Ascomycota</taxon>
        <taxon>Pezizomycotina</taxon>
        <taxon>Sordariomycetes</taxon>
        <taxon>Xylariomycetidae</taxon>
        <taxon>Xylariales</taxon>
        <taxon>Xylariaceae</taxon>
        <taxon>Xylaria</taxon>
    </lineage>
</organism>
<keyword evidence="4 6" id="KW-0472">Membrane</keyword>
<feature type="transmembrane region" description="Helical" evidence="6">
    <location>
        <begin position="414"/>
        <end position="433"/>
    </location>
</feature>
<protein>
    <recommendedName>
        <fullName evidence="7">CBF1-interacting co-repressor CIR N-terminal domain-containing protein</fullName>
    </recommendedName>
</protein>
<feature type="transmembrane region" description="Helical" evidence="6">
    <location>
        <begin position="113"/>
        <end position="132"/>
    </location>
</feature>
<feature type="compositionally biased region" description="Basic and acidic residues" evidence="5">
    <location>
        <begin position="767"/>
        <end position="778"/>
    </location>
</feature>
<dbReference type="SMART" id="SM01083">
    <property type="entry name" value="Cir_N"/>
    <property type="match status" value="1"/>
</dbReference>
<feature type="transmembrane region" description="Helical" evidence="6">
    <location>
        <begin position="339"/>
        <end position="362"/>
    </location>
</feature>
<gene>
    <name evidence="8" type="ORF">GQX73_g7929</name>
</gene>
<feature type="compositionally biased region" description="Basic and acidic residues" evidence="5">
    <location>
        <begin position="785"/>
        <end position="795"/>
    </location>
</feature>
<accession>A0A7C8INI9</accession>
<reference evidence="8 9" key="1">
    <citation type="submission" date="2019-12" db="EMBL/GenBank/DDBJ databases">
        <title>Draft genome sequence of the ascomycete Xylaria multiplex DSM 110363.</title>
        <authorList>
            <person name="Buettner E."/>
            <person name="Kellner H."/>
        </authorList>
    </citation>
    <scope>NUCLEOTIDE SEQUENCE [LARGE SCALE GENOMIC DNA]</scope>
    <source>
        <strain evidence="8 9">DSM 110363</strain>
    </source>
</reference>
<comment type="subcellular location">
    <subcellularLocation>
        <location evidence="1">Membrane</location>
    </subcellularLocation>
</comment>
<dbReference type="OrthoDB" id="433512at2759"/>
<dbReference type="PANTHER" id="PTHR22093">
    <property type="entry name" value="LEUKOCYTE RECEPTOR CLUSTER LRC MEMBER 1"/>
    <property type="match status" value="1"/>
</dbReference>
<keyword evidence="9" id="KW-1185">Reference proteome</keyword>
<comment type="caution">
    <text evidence="8">The sequence shown here is derived from an EMBL/GenBank/DDBJ whole genome shotgun (WGS) entry which is preliminary data.</text>
</comment>
<feature type="transmembrane region" description="Helical" evidence="6">
    <location>
        <begin position="67"/>
        <end position="93"/>
    </location>
</feature>
<feature type="transmembrane region" description="Helical" evidence="6">
    <location>
        <begin position="309"/>
        <end position="332"/>
    </location>
</feature>
<evidence type="ECO:0000256" key="1">
    <source>
        <dbReference type="ARBA" id="ARBA00004370"/>
    </source>
</evidence>
<feature type="region of interest" description="Disordered" evidence="5">
    <location>
        <begin position="673"/>
        <end position="803"/>
    </location>
</feature>
<dbReference type="InterPro" id="IPR019339">
    <property type="entry name" value="CIR_N_dom"/>
</dbReference>
<evidence type="ECO:0000256" key="4">
    <source>
        <dbReference type="ARBA" id="ARBA00023136"/>
    </source>
</evidence>
<feature type="compositionally biased region" description="Basic and acidic residues" evidence="5">
    <location>
        <begin position="823"/>
        <end position="840"/>
    </location>
</feature>
<name>A0A7C8INI9_9PEZI</name>
<dbReference type="PANTHER" id="PTHR22093:SF0">
    <property type="entry name" value="LEUKOCYTE RECEPTOR CLUSTER MEMBER 1"/>
    <property type="match status" value="1"/>
</dbReference>
<evidence type="ECO:0000256" key="2">
    <source>
        <dbReference type="ARBA" id="ARBA00022692"/>
    </source>
</evidence>
<feature type="compositionally biased region" description="Basic and acidic residues" evidence="5">
    <location>
        <begin position="707"/>
        <end position="735"/>
    </location>
</feature>
<dbReference type="InterPro" id="IPR005828">
    <property type="entry name" value="MFS_sugar_transport-like"/>
</dbReference>
<feature type="domain" description="CBF1-interacting co-repressor CIR N-terminal" evidence="7">
    <location>
        <begin position="567"/>
        <end position="603"/>
    </location>
</feature>
<dbReference type="Proteomes" id="UP000481858">
    <property type="component" value="Unassembled WGS sequence"/>
</dbReference>
<feature type="transmembrane region" description="Helical" evidence="6">
    <location>
        <begin position="374"/>
        <end position="393"/>
    </location>
</feature>
<feature type="compositionally biased region" description="Basic and acidic residues" evidence="5">
    <location>
        <begin position="912"/>
        <end position="934"/>
    </location>
</feature>
<dbReference type="EMBL" id="WUBL01000109">
    <property type="protein sequence ID" value="KAF2965663.1"/>
    <property type="molecule type" value="Genomic_DNA"/>
</dbReference>
<feature type="compositionally biased region" description="Basic and acidic residues" evidence="5">
    <location>
        <begin position="861"/>
        <end position="888"/>
    </location>
</feature>
<feature type="region of interest" description="Disordered" evidence="5">
    <location>
        <begin position="610"/>
        <end position="658"/>
    </location>
</feature>
<dbReference type="InterPro" id="IPR036259">
    <property type="entry name" value="MFS_trans_sf"/>
</dbReference>
<dbReference type="AlphaFoldDB" id="A0A7C8INI9"/>
<evidence type="ECO:0000256" key="5">
    <source>
        <dbReference type="SAM" id="MobiDB-lite"/>
    </source>
</evidence>
<evidence type="ECO:0000313" key="8">
    <source>
        <dbReference type="EMBL" id="KAF2965663.1"/>
    </source>
</evidence>
<feature type="compositionally biased region" description="Basic and acidic residues" evidence="5">
    <location>
        <begin position="631"/>
        <end position="641"/>
    </location>
</feature>
<dbReference type="InParanoid" id="A0A7C8INI9"/>
<dbReference type="Pfam" id="PF00083">
    <property type="entry name" value="Sugar_tr"/>
    <property type="match status" value="2"/>
</dbReference>